<dbReference type="Pfam" id="PF08238">
    <property type="entry name" value="Sel1"/>
    <property type="match status" value="9"/>
</dbReference>
<dbReference type="SUPFAM" id="SSF81901">
    <property type="entry name" value="HCP-like"/>
    <property type="match status" value="3"/>
</dbReference>
<dbReference type="GO" id="GO:0036503">
    <property type="term" value="P:ERAD pathway"/>
    <property type="evidence" value="ECO:0007669"/>
    <property type="project" value="TreeGrafter"/>
</dbReference>
<keyword evidence="3" id="KW-0732">Signal</keyword>
<keyword evidence="5" id="KW-1185">Reference proteome</keyword>
<dbReference type="InterPro" id="IPR011990">
    <property type="entry name" value="TPR-like_helical_dom_sf"/>
</dbReference>
<evidence type="ECO:0000256" key="1">
    <source>
        <dbReference type="ARBA" id="ARBA00038101"/>
    </source>
</evidence>
<gene>
    <name evidence="4" type="primary">HRD3</name>
    <name evidence="4" type="ORF">H4R18_002525</name>
</gene>
<feature type="region of interest" description="Disordered" evidence="2">
    <location>
        <begin position="734"/>
        <end position="805"/>
    </location>
</feature>
<dbReference type="InterPro" id="IPR006597">
    <property type="entry name" value="Sel1-like"/>
</dbReference>
<protein>
    <submittedName>
        <fullName evidence="4">ERAD-associated protein</fullName>
    </submittedName>
</protein>
<organism evidence="4 5">
    <name type="scientific">Coemansia javaensis</name>
    <dbReference type="NCBI Taxonomy" id="2761396"/>
    <lineage>
        <taxon>Eukaryota</taxon>
        <taxon>Fungi</taxon>
        <taxon>Fungi incertae sedis</taxon>
        <taxon>Zoopagomycota</taxon>
        <taxon>Kickxellomycotina</taxon>
        <taxon>Kickxellomycetes</taxon>
        <taxon>Kickxellales</taxon>
        <taxon>Kickxellaceae</taxon>
        <taxon>Coemansia</taxon>
    </lineage>
</organism>
<evidence type="ECO:0000256" key="2">
    <source>
        <dbReference type="SAM" id="MobiDB-lite"/>
    </source>
</evidence>
<sequence>MRCAAGLLVWVLAGGALAAADGSTAVQAVEPSAAAGREAGGGVRISEDGFEQAVGVLRRYQATLNKRAAAVRRTHRARARPLRDLAAGPPQSAQRHIRRVVQAAARWLGFVDEGAAQRRAGAAQPKAVQQAVQTVRGLAGEGHEGARFVLAEMEMYGRYGAEADVAAAFAHYGQLAAASGNATAQYMLGLFYATGLGGVEQQNSLALLYTTLAAIQGHTAAEVTLAFRHLSGIGVPVSCEKALGYYQSVARKAIRYYLSGPVLGRHMPEYRVRLADERGGTYGVRTGPYSLHRPVDRQSFDEILDYHRENALDGDVKACMTLVDLYYNGHRYAPRSYGLALTYLRKIEELVFTRQGELRKGLTQPEINAAAQAAGMRGIMSLRGEGGPVDAAAARKWLGIGAKLGHGISLNALGVMHQEGIGMPRNMERAIELFKMAAERRHPGGQVNFALAVIGVMPEVAHEHLKKAAEGGHILAHFHLAELYSGMASSEIQCRMAAASYKFVAENGDWLHSPVPEAAAAYQRGDLDAAVVGYVSAAEMGYGVAQQNAALLLEAAARAALAAEAEAALGPANATQPQQPQQQQRQTWPLFGSQQAHMRQTLAYWTRAANQGMSDARVKQGDHYFYGWGVEPSAERAAAAYSIAAEADANGLAMWNLGWMYENGIGVQRDFYLAKRWYDKSIEVNEGGKLAAHVSLARLCIKYLWAWASGQDVGESPLFFAPRPVADEDGDMAWEDAADDGADGADGDGRGEQAAQIQPARRRPGDEYVPDDWEQDADGLGPDGGGGSGPDDGGGGGGGDDDESTDWSLAAVLLVLGAAWMFLPRR</sequence>
<dbReference type="GO" id="GO:0005789">
    <property type="term" value="C:endoplasmic reticulum membrane"/>
    <property type="evidence" value="ECO:0007669"/>
    <property type="project" value="TreeGrafter"/>
</dbReference>
<dbReference type="Proteomes" id="UP001140217">
    <property type="component" value="Unassembled WGS sequence"/>
</dbReference>
<feature type="compositionally biased region" description="Acidic residues" evidence="2">
    <location>
        <begin position="734"/>
        <end position="746"/>
    </location>
</feature>
<dbReference type="Gene3D" id="1.25.40.10">
    <property type="entry name" value="Tetratricopeptide repeat domain"/>
    <property type="match status" value="2"/>
</dbReference>
<proteinExistence type="inferred from homology"/>
<evidence type="ECO:0000313" key="4">
    <source>
        <dbReference type="EMBL" id="KAJ2782020.1"/>
    </source>
</evidence>
<comment type="caution">
    <text evidence="4">The sequence shown here is derived from an EMBL/GenBank/DDBJ whole genome shotgun (WGS) entry which is preliminary data.</text>
</comment>
<dbReference type="OrthoDB" id="27934at2759"/>
<reference evidence="4" key="1">
    <citation type="submission" date="2022-07" db="EMBL/GenBank/DDBJ databases">
        <title>Phylogenomic reconstructions and comparative analyses of Kickxellomycotina fungi.</title>
        <authorList>
            <person name="Reynolds N.K."/>
            <person name="Stajich J.E."/>
            <person name="Barry K."/>
            <person name="Grigoriev I.V."/>
            <person name="Crous P."/>
            <person name="Smith M.E."/>
        </authorList>
    </citation>
    <scope>NUCLEOTIDE SEQUENCE</scope>
    <source>
        <strain evidence="4">NBRC 105414</strain>
    </source>
</reference>
<evidence type="ECO:0000256" key="3">
    <source>
        <dbReference type="SAM" id="SignalP"/>
    </source>
</evidence>
<feature type="compositionally biased region" description="Gly residues" evidence="2">
    <location>
        <begin position="781"/>
        <end position="798"/>
    </location>
</feature>
<feature type="signal peptide" evidence="3">
    <location>
        <begin position="1"/>
        <end position="18"/>
    </location>
</feature>
<dbReference type="SMART" id="SM00671">
    <property type="entry name" value="SEL1"/>
    <property type="match status" value="9"/>
</dbReference>
<evidence type="ECO:0000313" key="5">
    <source>
        <dbReference type="Proteomes" id="UP001140217"/>
    </source>
</evidence>
<feature type="compositionally biased region" description="Acidic residues" evidence="2">
    <location>
        <begin position="768"/>
        <end position="777"/>
    </location>
</feature>
<dbReference type="PANTHER" id="PTHR11102:SF147">
    <property type="entry name" value="SEL1L ADAPTOR SUBUNIT OF ERAD E3 UBIQUITIN LIGASE"/>
    <property type="match status" value="1"/>
</dbReference>
<dbReference type="AlphaFoldDB" id="A0A9W8LJX1"/>
<dbReference type="PANTHER" id="PTHR11102">
    <property type="entry name" value="SEL-1-LIKE PROTEIN"/>
    <property type="match status" value="1"/>
</dbReference>
<comment type="similarity">
    <text evidence="1">Belongs to the sel-1 family.</text>
</comment>
<name>A0A9W8LJX1_9FUNG</name>
<dbReference type="InterPro" id="IPR050767">
    <property type="entry name" value="Sel1_AlgK"/>
</dbReference>
<accession>A0A9W8LJX1</accession>
<feature type="chain" id="PRO_5040958006" evidence="3">
    <location>
        <begin position="19"/>
        <end position="826"/>
    </location>
</feature>
<dbReference type="EMBL" id="JANBUL010000085">
    <property type="protein sequence ID" value="KAJ2782020.1"/>
    <property type="molecule type" value="Genomic_DNA"/>
</dbReference>